<dbReference type="PANTHER" id="PTHR11264:SF0">
    <property type="entry name" value="URACIL-DNA GLYCOSYLASE"/>
    <property type="match status" value="1"/>
</dbReference>
<evidence type="ECO:0000313" key="3">
    <source>
        <dbReference type="EnsemblPlants" id="AES89572"/>
    </source>
</evidence>
<evidence type="ECO:0000313" key="4">
    <source>
        <dbReference type="Proteomes" id="UP000002051"/>
    </source>
</evidence>
<keyword evidence="4" id="KW-1185">Reference proteome</keyword>
<sequence length="107" mass="12342">MSYNFRSHLDKKKNEDNANGHANIGWEQFTDSVIKTISEKKDSVMFLQWAESAQEKLRFLIDQTKHHILKAEHPSVLTVKRGFFGCKHFSKTNQLLEQKGIGTNLVP</sequence>
<dbReference type="EMBL" id="CM001220">
    <property type="protein sequence ID" value="AES89572.1"/>
    <property type="molecule type" value="Genomic_DNA"/>
</dbReference>
<name>G7JRN9_MEDTR</name>
<reference evidence="2 4" key="2">
    <citation type="journal article" date="2014" name="BMC Genomics">
        <title>An improved genome release (version Mt4.0) for the model legume Medicago truncatula.</title>
        <authorList>
            <person name="Tang H."/>
            <person name="Krishnakumar V."/>
            <person name="Bidwell S."/>
            <person name="Rosen B."/>
            <person name="Chan A."/>
            <person name="Zhou S."/>
            <person name="Gentzbittel L."/>
            <person name="Childs K.L."/>
            <person name="Yandell M."/>
            <person name="Gundlach H."/>
            <person name="Mayer K.F."/>
            <person name="Schwartz D.C."/>
            <person name="Town C.D."/>
        </authorList>
    </citation>
    <scope>GENOME REANNOTATION</scope>
    <source>
        <strain evidence="3 4">cv. Jemalong A17</strain>
    </source>
</reference>
<protein>
    <submittedName>
        <fullName evidence="2">Uracil-DNA glycosylase</fullName>
    </submittedName>
</protein>
<dbReference type="AlphaFoldDB" id="G7JRN9"/>
<dbReference type="PaxDb" id="3880-AES89572"/>
<dbReference type="SUPFAM" id="SSF52141">
    <property type="entry name" value="Uracil-DNA glycosylase-like"/>
    <property type="match status" value="1"/>
</dbReference>
<dbReference type="GO" id="GO:0097510">
    <property type="term" value="P:base-excision repair, AP site formation via deaminated base removal"/>
    <property type="evidence" value="ECO:0000318"/>
    <property type="project" value="GO_Central"/>
</dbReference>
<reference evidence="3" key="3">
    <citation type="submission" date="2015-04" db="UniProtKB">
        <authorList>
            <consortium name="EnsemblPlants"/>
        </authorList>
    </citation>
    <scope>IDENTIFICATION</scope>
    <source>
        <strain evidence="3">cv. Jemalong A17</strain>
    </source>
</reference>
<dbReference type="GO" id="GO:0004844">
    <property type="term" value="F:uracil DNA N-glycosylase activity"/>
    <property type="evidence" value="ECO:0000318"/>
    <property type="project" value="GO_Central"/>
</dbReference>
<dbReference type="InterPro" id="IPR036895">
    <property type="entry name" value="Uracil-DNA_glycosylase-like_sf"/>
</dbReference>
<organism evidence="2 4">
    <name type="scientific">Medicago truncatula</name>
    <name type="common">Barrel medic</name>
    <name type="synonym">Medicago tribuloides</name>
    <dbReference type="NCBI Taxonomy" id="3880"/>
    <lineage>
        <taxon>Eukaryota</taxon>
        <taxon>Viridiplantae</taxon>
        <taxon>Streptophyta</taxon>
        <taxon>Embryophyta</taxon>
        <taxon>Tracheophyta</taxon>
        <taxon>Spermatophyta</taxon>
        <taxon>Magnoliopsida</taxon>
        <taxon>eudicotyledons</taxon>
        <taxon>Gunneridae</taxon>
        <taxon>Pentapetalae</taxon>
        <taxon>rosids</taxon>
        <taxon>fabids</taxon>
        <taxon>Fabales</taxon>
        <taxon>Fabaceae</taxon>
        <taxon>Papilionoideae</taxon>
        <taxon>50 kb inversion clade</taxon>
        <taxon>NPAAA clade</taxon>
        <taxon>Hologalegina</taxon>
        <taxon>IRL clade</taxon>
        <taxon>Trifolieae</taxon>
        <taxon>Medicago</taxon>
    </lineage>
</organism>
<accession>G7JRN9</accession>
<proteinExistence type="predicted"/>
<evidence type="ECO:0000256" key="1">
    <source>
        <dbReference type="SAM" id="MobiDB-lite"/>
    </source>
</evidence>
<dbReference type="Gene3D" id="3.40.470.10">
    <property type="entry name" value="Uracil-DNA glycosylase-like domain"/>
    <property type="match status" value="1"/>
</dbReference>
<dbReference type="PANTHER" id="PTHR11264">
    <property type="entry name" value="URACIL-DNA GLYCOSYLASE"/>
    <property type="match status" value="1"/>
</dbReference>
<dbReference type="STRING" id="3880.G7JRN9"/>
<dbReference type="HOGENOM" id="CLU_032162_4_1_1"/>
<gene>
    <name evidence="2" type="ordered locus">MTR_4g077140</name>
</gene>
<feature type="region of interest" description="Disordered" evidence="1">
    <location>
        <begin position="1"/>
        <end position="22"/>
    </location>
</feature>
<dbReference type="eggNOG" id="KOG2994">
    <property type="taxonomic scope" value="Eukaryota"/>
</dbReference>
<reference evidence="2 4" key="1">
    <citation type="journal article" date="2011" name="Nature">
        <title>The Medicago genome provides insight into the evolution of rhizobial symbioses.</title>
        <authorList>
            <person name="Young N.D."/>
            <person name="Debelle F."/>
            <person name="Oldroyd G.E."/>
            <person name="Geurts R."/>
            <person name="Cannon S.B."/>
            <person name="Udvardi M.K."/>
            <person name="Benedito V.A."/>
            <person name="Mayer K.F."/>
            <person name="Gouzy J."/>
            <person name="Schoof H."/>
            <person name="Van de Peer Y."/>
            <person name="Proost S."/>
            <person name="Cook D.R."/>
            <person name="Meyers B.C."/>
            <person name="Spannagl M."/>
            <person name="Cheung F."/>
            <person name="De Mita S."/>
            <person name="Krishnakumar V."/>
            <person name="Gundlach H."/>
            <person name="Zhou S."/>
            <person name="Mudge J."/>
            <person name="Bharti A.K."/>
            <person name="Murray J.D."/>
            <person name="Naoumkina M.A."/>
            <person name="Rosen B."/>
            <person name="Silverstein K.A."/>
            <person name="Tang H."/>
            <person name="Rombauts S."/>
            <person name="Zhao P.X."/>
            <person name="Zhou P."/>
            <person name="Barbe V."/>
            <person name="Bardou P."/>
            <person name="Bechner M."/>
            <person name="Bellec A."/>
            <person name="Berger A."/>
            <person name="Berges H."/>
            <person name="Bidwell S."/>
            <person name="Bisseling T."/>
            <person name="Choisne N."/>
            <person name="Couloux A."/>
            <person name="Denny R."/>
            <person name="Deshpande S."/>
            <person name="Dai X."/>
            <person name="Doyle J.J."/>
            <person name="Dudez A.M."/>
            <person name="Farmer A.D."/>
            <person name="Fouteau S."/>
            <person name="Franken C."/>
            <person name="Gibelin C."/>
            <person name="Gish J."/>
            <person name="Goldstein S."/>
            <person name="Gonzalez A.J."/>
            <person name="Green P.J."/>
            <person name="Hallab A."/>
            <person name="Hartog M."/>
            <person name="Hua A."/>
            <person name="Humphray S.J."/>
            <person name="Jeong D.H."/>
            <person name="Jing Y."/>
            <person name="Jocker A."/>
            <person name="Kenton S.M."/>
            <person name="Kim D.J."/>
            <person name="Klee K."/>
            <person name="Lai H."/>
            <person name="Lang C."/>
            <person name="Lin S."/>
            <person name="Macmil S.L."/>
            <person name="Magdelenat G."/>
            <person name="Matthews L."/>
            <person name="McCorrison J."/>
            <person name="Monaghan E.L."/>
            <person name="Mun J.H."/>
            <person name="Najar F.Z."/>
            <person name="Nicholson C."/>
            <person name="Noirot C."/>
            <person name="O'Bleness M."/>
            <person name="Paule C.R."/>
            <person name="Poulain J."/>
            <person name="Prion F."/>
            <person name="Qin B."/>
            <person name="Qu C."/>
            <person name="Retzel E.F."/>
            <person name="Riddle C."/>
            <person name="Sallet E."/>
            <person name="Samain S."/>
            <person name="Samson N."/>
            <person name="Sanders I."/>
            <person name="Saurat O."/>
            <person name="Scarpelli C."/>
            <person name="Schiex T."/>
            <person name="Segurens B."/>
            <person name="Severin A.J."/>
            <person name="Sherrier D.J."/>
            <person name="Shi R."/>
            <person name="Sims S."/>
            <person name="Singer S.R."/>
            <person name="Sinharoy S."/>
            <person name="Sterck L."/>
            <person name="Viollet A."/>
            <person name="Wang B.B."/>
            <person name="Wang K."/>
            <person name="Wang M."/>
            <person name="Wang X."/>
            <person name="Warfsmann J."/>
            <person name="Weissenbach J."/>
            <person name="White D.D."/>
            <person name="White J.D."/>
            <person name="Wiley G.B."/>
            <person name="Wincker P."/>
            <person name="Xing Y."/>
            <person name="Yang L."/>
            <person name="Yao Z."/>
            <person name="Ying F."/>
            <person name="Zhai J."/>
            <person name="Zhou L."/>
            <person name="Zuber A."/>
            <person name="Denarie J."/>
            <person name="Dixon R.A."/>
            <person name="May G.D."/>
            <person name="Schwartz D.C."/>
            <person name="Rogers J."/>
            <person name="Quetier F."/>
            <person name="Town C.D."/>
            <person name="Roe B.A."/>
        </authorList>
    </citation>
    <scope>NUCLEOTIDE SEQUENCE [LARGE SCALE GENOMIC DNA]</scope>
    <source>
        <strain evidence="2">A17</strain>
        <strain evidence="3 4">cv. Jemalong A17</strain>
    </source>
</reference>
<evidence type="ECO:0000313" key="2">
    <source>
        <dbReference type="EMBL" id="AES89572.1"/>
    </source>
</evidence>
<dbReference type="EnsemblPlants" id="AES89572">
    <property type="protein sequence ID" value="AES89572"/>
    <property type="gene ID" value="MTR_4g077140"/>
</dbReference>
<dbReference type="InterPro" id="IPR002043">
    <property type="entry name" value="UDG_fam1"/>
</dbReference>
<dbReference type="Proteomes" id="UP000002051">
    <property type="component" value="Chromosome 4"/>
</dbReference>